<dbReference type="Proteomes" id="UP000030108">
    <property type="component" value="Unassembled WGS sequence"/>
</dbReference>
<accession>X8IW19</accession>
<dbReference type="OrthoDB" id="3230271at2759"/>
<dbReference type="EMBL" id="JATN01000322">
    <property type="protein sequence ID" value="EUC53872.1"/>
    <property type="molecule type" value="Genomic_DNA"/>
</dbReference>
<organism evidence="2 3">
    <name type="scientific">Rhizoctonia solani AG-3 Rhs1AP</name>
    <dbReference type="NCBI Taxonomy" id="1086054"/>
    <lineage>
        <taxon>Eukaryota</taxon>
        <taxon>Fungi</taxon>
        <taxon>Dikarya</taxon>
        <taxon>Basidiomycota</taxon>
        <taxon>Agaricomycotina</taxon>
        <taxon>Agaricomycetes</taxon>
        <taxon>Cantharellales</taxon>
        <taxon>Ceratobasidiaceae</taxon>
        <taxon>Rhizoctonia</taxon>
    </lineage>
</organism>
<gene>
    <name evidence="2" type="ORF">RSOL_019000</name>
</gene>
<evidence type="ECO:0000313" key="3">
    <source>
        <dbReference type="Proteomes" id="UP000030108"/>
    </source>
</evidence>
<name>X8IW19_9AGAM</name>
<proteinExistence type="predicted"/>
<reference evidence="3" key="1">
    <citation type="journal article" date="2014" name="Genome Announc.">
        <title>Draft genome sequence of the plant-pathogenic soil fungus Rhizoctonia solani anastomosis group 3 strain Rhs1AP.</title>
        <authorList>
            <person name="Cubeta M.A."/>
            <person name="Thomas E."/>
            <person name="Dean R.A."/>
            <person name="Jabaji S."/>
            <person name="Neate S.M."/>
            <person name="Tavantzis S."/>
            <person name="Toda T."/>
            <person name="Vilgalys R."/>
            <person name="Bharathan N."/>
            <person name="Fedorova-Abrams N."/>
            <person name="Pakala S.B."/>
            <person name="Pakala S.M."/>
            <person name="Zafar N."/>
            <person name="Joardar V."/>
            <person name="Losada L."/>
            <person name="Nierman W.C."/>
        </authorList>
    </citation>
    <scope>NUCLEOTIDE SEQUENCE [LARGE SCALE GENOMIC DNA]</scope>
    <source>
        <strain evidence="3">AG-3</strain>
    </source>
</reference>
<dbReference type="AlphaFoldDB" id="X8IW19"/>
<feature type="non-terminal residue" evidence="2">
    <location>
        <position position="440"/>
    </location>
</feature>
<sequence length="440" mass="49463">MYSLRLPPPSRTVYLFPIFSTERNDLPLSPETGIFEVQHVVDLFNCHGGKHNDHLSPYSELHPDILERRFHQLPEVEMVTWDNSDPLWYISLCANNALDAAYRHARIVLGDALQPTGWNRRDPWYPYDFEGELKKLGMPFIPQPLTFQDGAYPLPFETLAQLQHEVHRNNFYAMCITAIAYIVNAVKMNHYHNLCYAGYMRGSPGFVSAHRRWCRLNGFPVLDRSEDDESAADFELLEQEQSDSVGALAHPNPAASMELEQDEAIEAASDIDWEAGAYRRHFGHSDLAPCAIAGSQTRAPFAVANNELLRSLRQRRDDLRLGLAATGNGAPPVLQFTFPDFDIDDLIERLEALPGEPEASDLLGWDYDAVSPVRDRPTEGATSTAPMADSPRWPNLVQQATPPLNWEDFWCTLEGEGIDTADSQGTLAEHVILTHPSVSL</sequence>
<comment type="caution">
    <text evidence="2">The sequence shown here is derived from an EMBL/GenBank/DDBJ whole genome shotgun (WGS) entry which is preliminary data.</text>
</comment>
<evidence type="ECO:0000256" key="1">
    <source>
        <dbReference type="SAM" id="MobiDB-lite"/>
    </source>
</evidence>
<feature type="region of interest" description="Disordered" evidence="1">
    <location>
        <begin position="373"/>
        <end position="396"/>
    </location>
</feature>
<evidence type="ECO:0000313" key="2">
    <source>
        <dbReference type="EMBL" id="EUC53872.1"/>
    </source>
</evidence>
<protein>
    <submittedName>
        <fullName evidence="2">Uncharacterized protein</fullName>
    </submittedName>
</protein>